<evidence type="ECO:0000313" key="3">
    <source>
        <dbReference type="Proteomes" id="UP000695562"/>
    </source>
</evidence>
<evidence type="ECO:0000313" key="2">
    <source>
        <dbReference type="EMBL" id="KAF2076398.1"/>
    </source>
</evidence>
<dbReference type="InterPro" id="IPR022542">
    <property type="entry name" value="FOCAD/RST1_DUF3730"/>
</dbReference>
<dbReference type="SUPFAM" id="SSF48371">
    <property type="entry name" value="ARM repeat"/>
    <property type="match status" value="2"/>
</dbReference>
<evidence type="ECO:0000259" key="1">
    <source>
        <dbReference type="Pfam" id="PF12530"/>
    </source>
</evidence>
<dbReference type="OrthoDB" id="6125419at2759"/>
<accession>A0A8J4PX15</accession>
<dbReference type="EMBL" id="AJWJ01000062">
    <property type="protein sequence ID" value="KAF2076398.1"/>
    <property type="molecule type" value="Genomic_DNA"/>
</dbReference>
<gene>
    <name evidence="2" type="ORF">CYY_002303</name>
</gene>
<comment type="caution">
    <text evidence="2">The sequence shown here is derived from an EMBL/GenBank/DDBJ whole genome shotgun (WGS) entry which is preliminary data.</text>
</comment>
<dbReference type="GO" id="GO:0060147">
    <property type="term" value="P:regulation of post-transcriptional gene silencing"/>
    <property type="evidence" value="ECO:0007669"/>
    <property type="project" value="InterPro"/>
</dbReference>
<dbReference type="PANTHER" id="PTHR16212:SF4">
    <property type="entry name" value="FOCADHESIN"/>
    <property type="match status" value="1"/>
</dbReference>
<dbReference type="Pfam" id="PF12530">
    <property type="entry name" value="DUF3730"/>
    <property type="match status" value="1"/>
</dbReference>
<name>A0A8J4PX15_9MYCE</name>
<sequence>MESKLKLLKNKLEIDHYQIKSDSILQLYEWIINEKSVPIFDQYLNQLLQSIFNPSIHVVETSISCLIKLVELKKYSRESLINHLLDSVSSVSNDSVSLIIETCFNLSMNLDYMMSKQQTNPSQKNTNNNSDYNPSAPLINLVKKPIVEQYIYTNIDDLLDQLLLDREQPSSIILQRFKFLKHVFVVLLLNNERPLDTCLLHKSLVKIAYMTNDMSLYLEIVSVLSSILFLYTCPIKIVLEYSKDIVNLVCSRGIVMGSSQDVFTKSILSLAYYQAQVFVSDSDNNSNSSTSALQKSCLNNLEMLVSSYPTIMWQQSHTRSQSINAPIVVVLFAVLPSTLSSFQQKIIDLIQKSIDSPNPAISPDTLTTEYLQLFILPLIRMISNSSKYNILSNQTLDSLKSLLKTIENMINDINSSKSTTTTTATIEIDIYLNNQINLINQGWKLYNESIQWSEKEMIKWLDIVHSNLLSTIESSLAEESKELDSNHHCFNNELLIFFLSPYVLFNQQSLVVIKTVELLPDISTESIDSISLVPIYFYLLQRQENSQAILSIMENITKLTKHKLCFGSVVKILGSLSTTNDSISSVLLRVYAKLYRSNDKILPKIQEMIYAIVANSAQNPESHLEERVAAAATIKDICELDPDQGQELIQPLSQFLCKDTHPTTLSLSLDALTSLCKNEVLSFTSAWNVIKKNLGAEEGFDSTKRSPMVLEHLLDFFLQGTIDCQAKSQLDEKTIDVVSDIFKRIFNLTKHTNPSVQSKAYYTLSQYLQVLENQELLERIQMHANQLLETLGNSDIVDDNLNKLLTNLLELELQQKRSLKTAHMNMKQTKSITLGSQITRVSELLQNDIKSDSRAGIKSGVLGGLLWSYSNSTSGSDQKESKKEILVNYKTSLSLLSECLEYMDNSRDLINKIMSIGGWSRFMNECFISFKKYDLMRQSLPSNRNGPVLSPKELNEKIFDDIKEILLESLNANPSGVQAENSVFALVMLAHTVSSSCYAKFESIVTLLLDWISNHNTLFTGNTDLIRSAAYLGLGILLPCLLEDSLLVQECIDSLRFACVDQHLDENIRSSCYLSLAITSSQLSLKLESRQDKTRVIEINNFIFDQFNEIMSTNETSHQQLLSYIILSIGYCIPSMESLSMTKNMDNIYQMFVKKFINAEKSWIESDAIQFGCMSISFATILSSCFKLSIVNQSVVEDHLKWFKQTLESYTQHKTLSIYLGIAYTSLIQNLLRNGYNNLQIETISTLLSGQYLVKLSQPNESTSVDLISCIFSSGVLLGSPMFSQYPSSIISGKLDSFVLDLVNSTPSIRKDFQSLINDIISSIINLYKDYADSKLIRYAAWVLGSISIPLNQSIGVGSDVPENLDHLPADTYIKSLFKILTTPKQKDNVMESCVAILNGIKDSSQLPIVNWGSIIKKIYNASSPKTKIQCIIFSATNASLSNLSINISEWFSLSTFKSLPIDVQISLIESLSKCIHQLPSTRVVSIFDDIMTNISNKTLVLYHDGSNIKNLQLIWNVFKDCLDPSKLSNLSTQVKEHIFNFIASNIKNLPSPFEGGALCVENINLLNIAKESLRYLPTPLLLSTFNLSNSIINLENDARNIYLYVLVLGCGTFGKISLSHFYKIKSWCFSCTAGDQLNKVLSLVNLIYIQPLSSSTDISFKSIFIDLLDSILLSNSQQQMIGLEILSGLIIDKLDNKLIIKSLFNQLNNASLNTKNYINLAYYLSLLFKLPHKELQLNVNDTKNKLVTILQNKVSTMDIQTKTILFGCILSLSNINVQSPSPSDAASVNNNRNSSVSLYTLYKLIN</sequence>
<keyword evidence="3" id="KW-1185">Reference proteome</keyword>
<dbReference type="InterPro" id="IPR016024">
    <property type="entry name" value="ARM-type_fold"/>
</dbReference>
<dbReference type="InterPro" id="IPR011989">
    <property type="entry name" value="ARM-like"/>
</dbReference>
<dbReference type="Proteomes" id="UP000695562">
    <property type="component" value="Unassembled WGS sequence"/>
</dbReference>
<dbReference type="InterPro" id="IPR045163">
    <property type="entry name" value="Focadhesin/RST1"/>
</dbReference>
<protein>
    <recommendedName>
        <fullName evidence="1">DUF3730 domain-containing protein</fullName>
    </recommendedName>
</protein>
<reference evidence="2" key="1">
    <citation type="submission" date="2020-01" db="EMBL/GenBank/DDBJ databases">
        <title>Development of genomics and gene disruption for Polysphondylium violaceum indicates a role for the polyketide synthase stlB in stalk morphogenesis.</title>
        <authorList>
            <person name="Narita B."/>
            <person name="Kawabe Y."/>
            <person name="Kin K."/>
            <person name="Saito T."/>
            <person name="Gibbs R."/>
            <person name="Kuspa A."/>
            <person name="Muzny D."/>
            <person name="Queller D."/>
            <person name="Richards S."/>
            <person name="Strassman J."/>
            <person name="Sucgang R."/>
            <person name="Worley K."/>
            <person name="Schaap P."/>
        </authorList>
    </citation>
    <scope>NUCLEOTIDE SEQUENCE</scope>
    <source>
        <strain evidence="2">QSvi11</strain>
    </source>
</reference>
<dbReference type="Gene3D" id="1.25.10.10">
    <property type="entry name" value="Leucine-rich Repeat Variant"/>
    <property type="match status" value="1"/>
</dbReference>
<organism evidence="2 3">
    <name type="scientific">Polysphondylium violaceum</name>
    <dbReference type="NCBI Taxonomy" id="133409"/>
    <lineage>
        <taxon>Eukaryota</taxon>
        <taxon>Amoebozoa</taxon>
        <taxon>Evosea</taxon>
        <taxon>Eumycetozoa</taxon>
        <taxon>Dictyostelia</taxon>
        <taxon>Dictyosteliales</taxon>
        <taxon>Dictyosteliaceae</taxon>
        <taxon>Polysphondylium</taxon>
    </lineage>
</organism>
<dbReference type="PANTHER" id="PTHR16212">
    <property type="entry name" value="FOCADHESIN FAMILY MEMBER"/>
    <property type="match status" value="1"/>
</dbReference>
<proteinExistence type="predicted"/>
<feature type="domain" description="DUF3730" evidence="1">
    <location>
        <begin position="534"/>
        <end position="764"/>
    </location>
</feature>